<dbReference type="AlphaFoldDB" id="A0A378JR06"/>
<protein>
    <submittedName>
        <fullName evidence="3">Uncharacterized protein</fullName>
    </submittedName>
</protein>
<dbReference type="EMBL" id="LNYN01000005">
    <property type="protein sequence ID" value="KTD39057.1"/>
    <property type="molecule type" value="Genomic_DNA"/>
</dbReference>
<proteinExistence type="predicted"/>
<accession>A0A378JR06</accession>
<sequence>MTYNQTLFNECMEANRGRAPGYSMICLGEDTLLLFIDMFKYLAAVAVIMIIVHDIYKNVHLKQNPEAEYNRLNTLD</sequence>
<reference evidence="2 4" key="1">
    <citation type="submission" date="2015-11" db="EMBL/GenBank/DDBJ databases">
        <title>Genomic analysis of 38 Legionella species identifies large and diverse effector repertoires.</title>
        <authorList>
            <person name="Burstein D."/>
            <person name="Amaro F."/>
            <person name="Zusman T."/>
            <person name="Lifshitz Z."/>
            <person name="Cohen O."/>
            <person name="Gilbert J.A."/>
            <person name="Pupko T."/>
            <person name="Shuman H.A."/>
            <person name="Segal G."/>
        </authorList>
    </citation>
    <scope>NUCLEOTIDE SEQUENCE [LARGE SCALE GENOMIC DNA]</scope>
    <source>
        <strain evidence="2 4">ATCC 43877</strain>
    </source>
</reference>
<evidence type="ECO:0000313" key="4">
    <source>
        <dbReference type="Proteomes" id="UP000054985"/>
    </source>
</evidence>
<dbReference type="Proteomes" id="UP000054985">
    <property type="component" value="Unassembled WGS sequence"/>
</dbReference>
<evidence type="ECO:0000256" key="1">
    <source>
        <dbReference type="SAM" id="Phobius"/>
    </source>
</evidence>
<evidence type="ECO:0000313" key="3">
    <source>
        <dbReference type="EMBL" id="STX61145.1"/>
    </source>
</evidence>
<evidence type="ECO:0000313" key="5">
    <source>
        <dbReference type="Proteomes" id="UP000254040"/>
    </source>
</evidence>
<name>A0A378JR06_9GAMM</name>
<keyword evidence="1" id="KW-0812">Transmembrane</keyword>
<feature type="transmembrane region" description="Helical" evidence="1">
    <location>
        <begin position="32"/>
        <end position="52"/>
    </location>
</feature>
<dbReference type="RefSeq" id="WP_028384050.1">
    <property type="nucleotide sequence ID" value="NZ_CAAAJG010000036.1"/>
</dbReference>
<dbReference type="Proteomes" id="UP000254040">
    <property type="component" value="Unassembled WGS sequence"/>
</dbReference>
<evidence type="ECO:0000313" key="2">
    <source>
        <dbReference type="EMBL" id="KTD39057.1"/>
    </source>
</evidence>
<keyword evidence="1" id="KW-0472">Membrane</keyword>
<organism evidence="3 5">
    <name type="scientific">Legionella moravica</name>
    <dbReference type="NCBI Taxonomy" id="39962"/>
    <lineage>
        <taxon>Bacteria</taxon>
        <taxon>Pseudomonadati</taxon>
        <taxon>Pseudomonadota</taxon>
        <taxon>Gammaproteobacteria</taxon>
        <taxon>Legionellales</taxon>
        <taxon>Legionellaceae</taxon>
        <taxon>Legionella</taxon>
    </lineage>
</organism>
<reference evidence="3 5" key="2">
    <citation type="submission" date="2018-06" db="EMBL/GenBank/DDBJ databases">
        <authorList>
            <consortium name="Pathogen Informatics"/>
            <person name="Doyle S."/>
        </authorList>
    </citation>
    <scope>NUCLEOTIDE SEQUENCE [LARGE SCALE GENOMIC DNA]</scope>
    <source>
        <strain evidence="3 5">NCTC12239</strain>
    </source>
</reference>
<dbReference type="OrthoDB" id="9927664at2"/>
<dbReference type="EMBL" id="UGOG01000001">
    <property type="protein sequence ID" value="STX61145.1"/>
    <property type="molecule type" value="Genomic_DNA"/>
</dbReference>
<keyword evidence="4" id="KW-1185">Reference proteome</keyword>
<gene>
    <name evidence="2" type="ORF">Lmor_0169</name>
    <name evidence="3" type="ORF">NCTC12239_00048</name>
</gene>
<keyword evidence="1" id="KW-1133">Transmembrane helix</keyword>